<dbReference type="VEuPathDB" id="VectorBase:CQUJHB006600"/>
<dbReference type="KEGG" id="cqu:CpipJ_CPIJ008780"/>
<feature type="region of interest" description="Disordered" evidence="1">
    <location>
        <begin position="34"/>
        <end position="68"/>
    </location>
</feature>
<organism>
    <name type="scientific">Culex quinquefasciatus</name>
    <name type="common">Southern house mosquito</name>
    <name type="synonym">Culex pungens</name>
    <dbReference type="NCBI Taxonomy" id="7176"/>
    <lineage>
        <taxon>Eukaryota</taxon>
        <taxon>Metazoa</taxon>
        <taxon>Ecdysozoa</taxon>
        <taxon>Arthropoda</taxon>
        <taxon>Hexapoda</taxon>
        <taxon>Insecta</taxon>
        <taxon>Pterygota</taxon>
        <taxon>Neoptera</taxon>
        <taxon>Endopterygota</taxon>
        <taxon>Diptera</taxon>
        <taxon>Nematocera</taxon>
        <taxon>Culicoidea</taxon>
        <taxon>Culicidae</taxon>
        <taxon>Culicinae</taxon>
        <taxon>Culicini</taxon>
        <taxon>Culex</taxon>
        <taxon>Culex</taxon>
    </lineage>
</organism>
<evidence type="ECO:0000313" key="2">
    <source>
        <dbReference type="EMBL" id="EDS32028.1"/>
    </source>
</evidence>
<sequence>MDHLKECPHRQRACRKDLRRWSDPRAMTAIYRRTRETRQGEAGESMLDGSRMRREARGGGGKFPNRSG</sequence>
<dbReference type="VEuPathDB" id="VectorBase:CPIJ008780"/>
<evidence type="ECO:0000313" key="4">
    <source>
        <dbReference type="Proteomes" id="UP000002320"/>
    </source>
</evidence>
<dbReference type="Proteomes" id="UP000002320">
    <property type="component" value="Unassembled WGS sequence"/>
</dbReference>
<reference evidence="2" key="1">
    <citation type="submission" date="2007-03" db="EMBL/GenBank/DDBJ databases">
        <title>Annotation of Culex pipiens quinquefasciatus.</title>
        <authorList>
            <consortium name="The Broad Institute Genome Sequencing Platform"/>
            <person name="Atkinson P.W."/>
            <person name="Hemingway J."/>
            <person name="Christensen B.M."/>
            <person name="Higgs S."/>
            <person name="Kodira C."/>
            <person name="Hannick L."/>
            <person name="Megy K."/>
            <person name="O'Leary S."/>
            <person name="Pearson M."/>
            <person name="Haas B.J."/>
            <person name="Mauceli E."/>
            <person name="Wortman J.R."/>
            <person name="Lee N.H."/>
            <person name="Guigo R."/>
            <person name="Stanke M."/>
            <person name="Alvarado L."/>
            <person name="Amedeo P."/>
            <person name="Antoine C.H."/>
            <person name="Arensburger P."/>
            <person name="Bidwell S.L."/>
            <person name="Crawford M."/>
            <person name="Camaro F."/>
            <person name="Devon K."/>
            <person name="Engels R."/>
            <person name="Hammond M."/>
            <person name="Howarth C."/>
            <person name="Koehrsen M."/>
            <person name="Lawson D."/>
            <person name="Montgomery P."/>
            <person name="Nene V."/>
            <person name="Nusbaum C."/>
            <person name="Puiu D."/>
            <person name="Romero-Severson J."/>
            <person name="Severson D.W."/>
            <person name="Shumway M."/>
            <person name="Sisk P."/>
            <person name="Stolte C."/>
            <person name="Zeng Q."/>
            <person name="Eisenstadt E."/>
            <person name="Fraser-Liggett C."/>
            <person name="Strausberg R."/>
            <person name="Galagan J."/>
            <person name="Birren B."/>
            <person name="Collins F.H."/>
        </authorList>
    </citation>
    <scope>NUCLEOTIDE SEQUENCE [LARGE SCALE GENOMIC DNA]</scope>
    <source>
        <strain evidence="2">JHB</strain>
    </source>
</reference>
<protein>
    <submittedName>
        <fullName evidence="2 3">Uncharacterized protein</fullName>
    </submittedName>
</protein>
<evidence type="ECO:0000313" key="3">
    <source>
        <dbReference type="EnsemblMetazoa" id="CPIJ008780-PA"/>
    </source>
</evidence>
<proteinExistence type="predicted"/>
<dbReference type="InParanoid" id="B0WP01"/>
<reference evidence="3" key="2">
    <citation type="submission" date="2020-05" db="UniProtKB">
        <authorList>
            <consortium name="EnsemblMetazoa"/>
        </authorList>
    </citation>
    <scope>IDENTIFICATION</scope>
    <source>
        <strain evidence="3">JHB</strain>
    </source>
</reference>
<accession>B0WP01</accession>
<evidence type="ECO:0000256" key="1">
    <source>
        <dbReference type="SAM" id="MobiDB-lite"/>
    </source>
</evidence>
<name>B0WP01_CULQU</name>
<dbReference type="EMBL" id="DS232018">
    <property type="protein sequence ID" value="EDS32028.1"/>
    <property type="molecule type" value="Genomic_DNA"/>
</dbReference>
<dbReference type="AlphaFoldDB" id="B0WP01"/>
<gene>
    <name evidence="3" type="primary">6041132</name>
    <name evidence="2" type="ORF">CpipJ_CPIJ008780</name>
</gene>
<dbReference type="HOGENOM" id="CLU_2796490_0_0_1"/>
<dbReference type="EnsemblMetazoa" id="CPIJ008780-RA">
    <property type="protein sequence ID" value="CPIJ008780-PA"/>
    <property type="gene ID" value="CPIJ008780"/>
</dbReference>
<keyword evidence="4" id="KW-1185">Reference proteome</keyword>